<comment type="subcellular location">
    <subcellularLocation>
        <location evidence="1">Lysosome membrane</location>
        <topology evidence="1">Multi-pass membrane protein</topology>
    </subcellularLocation>
</comment>
<gene>
    <name evidence="15" type="ORF">BDK51DRAFT_41397</name>
</gene>
<evidence type="ECO:0000256" key="12">
    <source>
        <dbReference type="SAM" id="MobiDB-lite"/>
    </source>
</evidence>
<evidence type="ECO:0000256" key="6">
    <source>
        <dbReference type="ARBA" id="ARBA00022692"/>
    </source>
</evidence>
<evidence type="ECO:0000256" key="1">
    <source>
        <dbReference type="ARBA" id="ARBA00004155"/>
    </source>
</evidence>
<dbReference type="InterPro" id="IPR050854">
    <property type="entry name" value="LMBD1_LysCbl_Transport"/>
</dbReference>
<keyword evidence="7 13" id="KW-1133">Transmembrane helix</keyword>
<dbReference type="AlphaFoldDB" id="A0A4P9W6G7"/>
<keyword evidence="9" id="KW-0458">Lysosome</keyword>
<dbReference type="Proteomes" id="UP000269721">
    <property type="component" value="Unassembled WGS sequence"/>
</dbReference>
<evidence type="ECO:0000256" key="4">
    <source>
        <dbReference type="ARBA" id="ARBA00022448"/>
    </source>
</evidence>
<proteinExistence type="inferred from homology"/>
<evidence type="ECO:0000256" key="14">
    <source>
        <dbReference type="SAM" id="SignalP"/>
    </source>
</evidence>
<feature type="transmembrane region" description="Helical" evidence="13">
    <location>
        <begin position="103"/>
        <end position="127"/>
    </location>
</feature>
<dbReference type="PANTHER" id="PTHR16130:SF2">
    <property type="entry name" value="LYSOSOMAL COBALAMIN TRANSPORT ESCORT PROTEIN LMBD1"/>
    <property type="match status" value="1"/>
</dbReference>
<keyword evidence="10" id="KW-0170">Cobalt</keyword>
<feature type="signal peptide" evidence="14">
    <location>
        <begin position="1"/>
        <end position="21"/>
    </location>
</feature>
<keyword evidence="4" id="KW-0813">Transport</keyword>
<sequence>MLGETLLAIFLVSTCVASAWTHRYYDRDDKEGIVCWVTVLSLGEMGLRQRSSSESGSALSLCVVSLVPIDVFLTAGTNDPSTGLKYPWATPDVVAETIASLKWAYIGFYCALFVVCFACIPWVYFYFEEGGDEDEEEGSRFGRRARAATKYASFTVLILATLLCIGFFLKYKPSGSDDPDWYKKLLTADGAERAVTFTIAAITTLGMLVYLSYTALGLAFLPIGLMKDILTHFPPLLRLPPHTTGRKFMDINTQDVSEGLEIVHEQLCTIEARYVNEPLRPMTPRDKRERDRLRDRQRDLERQAWLAARAPSGWRRAALRFMRPIQVGFNTHKCLPSKNRILRRNNERSEVIQRQDRQNHDNRTKQQSLRDRCVSLDREDAKPKDSDSCRHESRRGAKEDVEDECREEDVVKGEVLGAGTTV</sequence>
<keyword evidence="6 13" id="KW-0812">Transmembrane</keyword>
<keyword evidence="14" id="KW-0732">Signal</keyword>
<dbReference type="InterPro" id="IPR006876">
    <property type="entry name" value="LMBR1-like_membr_prot"/>
</dbReference>
<dbReference type="EMBL" id="KZ996973">
    <property type="protein sequence ID" value="RKO88051.1"/>
    <property type="molecule type" value="Genomic_DNA"/>
</dbReference>
<dbReference type="GO" id="GO:0031419">
    <property type="term" value="F:cobalamin binding"/>
    <property type="evidence" value="ECO:0007669"/>
    <property type="project" value="UniProtKB-KW"/>
</dbReference>
<dbReference type="OrthoDB" id="73273at2759"/>
<evidence type="ECO:0000256" key="2">
    <source>
        <dbReference type="ARBA" id="ARBA00009901"/>
    </source>
</evidence>
<evidence type="ECO:0000256" key="5">
    <source>
        <dbReference type="ARBA" id="ARBA00022628"/>
    </source>
</evidence>
<accession>A0A4P9W6G7</accession>
<comment type="similarity">
    <text evidence="2">Belongs to the LIMR family. LMBRD1 subfamily.</text>
</comment>
<comment type="function">
    <text evidence="11">Probable lysosomal cobalamin transporter. Required to export cobalamin from lysosomes allowing its conversion to cofactors.</text>
</comment>
<feature type="chain" id="PRO_5020925993" description="Probable lysosomal cobalamin transporter" evidence="14">
    <location>
        <begin position="22"/>
        <end position="422"/>
    </location>
</feature>
<keyword evidence="5" id="KW-0846">Cobalamin</keyword>
<dbReference type="Pfam" id="PF04791">
    <property type="entry name" value="LMBR1"/>
    <property type="match status" value="1"/>
</dbReference>
<dbReference type="GO" id="GO:0072665">
    <property type="term" value="P:protein localization to vacuole"/>
    <property type="evidence" value="ECO:0007669"/>
    <property type="project" value="TreeGrafter"/>
</dbReference>
<dbReference type="PANTHER" id="PTHR16130">
    <property type="entry name" value="LYSOSOMAL COBALAMIN TRANSPORTER-RELATED"/>
    <property type="match status" value="1"/>
</dbReference>
<feature type="transmembrane region" description="Helical" evidence="13">
    <location>
        <begin position="194"/>
        <end position="221"/>
    </location>
</feature>
<evidence type="ECO:0000313" key="16">
    <source>
        <dbReference type="Proteomes" id="UP000269721"/>
    </source>
</evidence>
<evidence type="ECO:0000256" key="10">
    <source>
        <dbReference type="ARBA" id="ARBA00023285"/>
    </source>
</evidence>
<feature type="transmembrane region" description="Helical" evidence="13">
    <location>
        <begin position="148"/>
        <end position="169"/>
    </location>
</feature>
<evidence type="ECO:0000256" key="11">
    <source>
        <dbReference type="ARBA" id="ARBA00025515"/>
    </source>
</evidence>
<evidence type="ECO:0000313" key="15">
    <source>
        <dbReference type="EMBL" id="RKO88051.1"/>
    </source>
</evidence>
<evidence type="ECO:0000256" key="13">
    <source>
        <dbReference type="SAM" id="Phobius"/>
    </source>
</evidence>
<evidence type="ECO:0000256" key="7">
    <source>
        <dbReference type="ARBA" id="ARBA00022989"/>
    </source>
</evidence>
<keyword evidence="16" id="KW-1185">Reference proteome</keyword>
<evidence type="ECO:0000256" key="3">
    <source>
        <dbReference type="ARBA" id="ARBA00017088"/>
    </source>
</evidence>
<reference evidence="16" key="1">
    <citation type="journal article" date="2018" name="Nat. Microbiol.">
        <title>Leveraging single-cell genomics to expand the fungal tree of life.</title>
        <authorList>
            <person name="Ahrendt S.R."/>
            <person name="Quandt C.A."/>
            <person name="Ciobanu D."/>
            <person name="Clum A."/>
            <person name="Salamov A."/>
            <person name="Andreopoulos B."/>
            <person name="Cheng J.F."/>
            <person name="Woyke T."/>
            <person name="Pelin A."/>
            <person name="Henrissat B."/>
            <person name="Reynolds N.K."/>
            <person name="Benny G.L."/>
            <person name="Smith M.E."/>
            <person name="James T.Y."/>
            <person name="Grigoriev I.V."/>
        </authorList>
    </citation>
    <scope>NUCLEOTIDE SEQUENCE [LARGE SCALE GENOMIC DNA]</scope>
</reference>
<evidence type="ECO:0000256" key="8">
    <source>
        <dbReference type="ARBA" id="ARBA00023136"/>
    </source>
</evidence>
<evidence type="ECO:0000256" key="9">
    <source>
        <dbReference type="ARBA" id="ARBA00023228"/>
    </source>
</evidence>
<feature type="region of interest" description="Disordered" evidence="12">
    <location>
        <begin position="345"/>
        <end position="405"/>
    </location>
</feature>
<keyword evidence="8 13" id="KW-0472">Membrane</keyword>
<name>A0A4P9W6G7_9FUNG</name>
<dbReference type="GO" id="GO:0005774">
    <property type="term" value="C:vacuolar membrane"/>
    <property type="evidence" value="ECO:0007669"/>
    <property type="project" value="TreeGrafter"/>
</dbReference>
<feature type="compositionally biased region" description="Basic and acidic residues" evidence="12">
    <location>
        <begin position="345"/>
        <end position="399"/>
    </location>
</feature>
<organism evidence="15 16">
    <name type="scientific">Blyttiomyces helicus</name>
    <dbReference type="NCBI Taxonomy" id="388810"/>
    <lineage>
        <taxon>Eukaryota</taxon>
        <taxon>Fungi</taxon>
        <taxon>Fungi incertae sedis</taxon>
        <taxon>Chytridiomycota</taxon>
        <taxon>Chytridiomycota incertae sedis</taxon>
        <taxon>Chytridiomycetes</taxon>
        <taxon>Chytridiomycetes incertae sedis</taxon>
        <taxon>Blyttiomyces</taxon>
    </lineage>
</organism>
<protein>
    <recommendedName>
        <fullName evidence="3">Probable lysosomal cobalamin transporter</fullName>
    </recommendedName>
</protein>